<dbReference type="Proteomes" id="UP000030081">
    <property type="component" value="Plasmid p380"/>
</dbReference>
<evidence type="ECO:0000313" key="2">
    <source>
        <dbReference type="Proteomes" id="UP000030081"/>
    </source>
</evidence>
<protein>
    <submittedName>
        <fullName evidence="1">Uncharacterized protein</fullName>
    </submittedName>
</protein>
<accession>A0AAN0W035</accession>
<keyword evidence="1" id="KW-0614">Plasmid</keyword>
<dbReference type="KEGG" id="vcy:IX92_24815"/>
<geneLocation type="plasmid" evidence="1 2">
    <name>p380</name>
</geneLocation>
<sequence length="84" mass="9092">MNGLTQLAFIGFSASGEITEIKQLSLGLKLEQVFIAAKGNVEAMLKSDSVSVRIVISEQRQVTFCSADKVEETLTRLMKKAGDA</sequence>
<gene>
    <name evidence="1" type="ORF">IX92_24815</name>
</gene>
<organism evidence="1 2">
    <name type="scientific">Vibrio coralliilyticus</name>
    <dbReference type="NCBI Taxonomy" id="190893"/>
    <lineage>
        <taxon>Bacteria</taxon>
        <taxon>Pseudomonadati</taxon>
        <taxon>Pseudomonadota</taxon>
        <taxon>Gammaproteobacteria</taxon>
        <taxon>Vibrionales</taxon>
        <taxon>Vibrionaceae</taxon>
        <taxon>Vibrio</taxon>
    </lineage>
</organism>
<dbReference type="AlphaFoldDB" id="A0AAN0W035"/>
<name>A0AAN0W035_9VIBR</name>
<evidence type="ECO:0000313" key="1">
    <source>
        <dbReference type="EMBL" id="AIW22295.1"/>
    </source>
</evidence>
<proteinExistence type="predicted"/>
<keyword evidence="2" id="KW-1185">Reference proteome</keyword>
<dbReference type="RefSeq" id="WP_043011119.1">
    <property type="nucleotide sequence ID" value="NZ_CP009619.1"/>
</dbReference>
<dbReference type="EMBL" id="CP009619">
    <property type="protein sequence ID" value="AIW22295.1"/>
    <property type="molecule type" value="Genomic_DNA"/>
</dbReference>
<reference evidence="1 2" key="1">
    <citation type="submission" date="2014-10" db="EMBL/GenBank/DDBJ databases">
        <title>The Complete Genome Sequence for the Shellfish Pathogen Vibrio coralliilyticus RE98 Isolated from a Shellfish Hatchery.</title>
        <authorList>
            <person name="Richards G.P."/>
            <person name="Bono J.L."/>
            <person name="Watson M.A."/>
            <person name="Needleman D.S."/>
        </authorList>
    </citation>
    <scope>NUCLEOTIDE SEQUENCE [LARGE SCALE GENOMIC DNA]</scope>
    <source>
        <strain evidence="1 2">RE98</strain>
        <plasmid evidence="1 2">p380</plasmid>
    </source>
</reference>